<dbReference type="PROSITE" id="PS50262">
    <property type="entry name" value="G_PROTEIN_RECEP_F1_2"/>
    <property type="match status" value="1"/>
</dbReference>
<organism evidence="7 8">
    <name type="scientific">Mizuhopecten yessoensis</name>
    <name type="common">Japanese scallop</name>
    <name type="synonym">Patinopecten yessoensis</name>
    <dbReference type="NCBI Taxonomy" id="6573"/>
    <lineage>
        <taxon>Eukaryota</taxon>
        <taxon>Metazoa</taxon>
        <taxon>Spiralia</taxon>
        <taxon>Lophotrochozoa</taxon>
        <taxon>Mollusca</taxon>
        <taxon>Bivalvia</taxon>
        <taxon>Autobranchia</taxon>
        <taxon>Pteriomorphia</taxon>
        <taxon>Pectinida</taxon>
        <taxon>Pectinoidea</taxon>
        <taxon>Pectinidae</taxon>
        <taxon>Mizuhopecten</taxon>
    </lineage>
</organism>
<protein>
    <recommendedName>
        <fullName evidence="6">G-protein coupled receptors family 1 profile domain-containing protein</fullName>
    </recommendedName>
</protein>
<sequence length="345" mass="39318">MYSEEQETFSPEVMNQLMTAVYCGILPIICVIGAFGNALTFTVFYREKKKTSTTHLLLGLALADELCVLGQGFFIFIQIRNLYFKKQLPYLNINTFFLSRVAFSLESISKTLTVVIVMERCLAVFRPFHVHTLCSKRVGIYLTISVYFVTLTSCSVELFQISVTGDNSSNSTYEMALVTTSDHGAFFGWYGVVLHFVYGILTVLLIMGLNVAIMAGIRKNVKNTREITDVKDVHRWQKQRKMTSMLLTMSITYVVCCLPNDVCYVLLICDKYRVIAYDGNFYFQAALLFTYCLAVINNAVNFLVYALTANTMRRKYMDTLFCCRGQYGKRYYNSSELCAVVTTHL</sequence>
<gene>
    <name evidence="7" type="ORF">KP79_PYT20478</name>
</gene>
<dbReference type="PANTHER" id="PTHR46641:SF2">
    <property type="entry name" value="FMRFAMIDE RECEPTOR"/>
    <property type="match status" value="1"/>
</dbReference>
<dbReference type="AlphaFoldDB" id="A0A210Q6U3"/>
<keyword evidence="8" id="KW-1185">Reference proteome</keyword>
<feature type="transmembrane region" description="Helical" evidence="5">
    <location>
        <begin position="56"/>
        <end position="77"/>
    </location>
</feature>
<comment type="subcellular location">
    <subcellularLocation>
        <location evidence="1">Membrane</location>
    </subcellularLocation>
</comment>
<dbReference type="SUPFAM" id="SSF81321">
    <property type="entry name" value="Family A G protein-coupled receptor-like"/>
    <property type="match status" value="1"/>
</dbReference>
<feature type="transmembrane region" description="Helical" evidence="5">
    <location>
        <begin position="138"/>
        <end position="161"/>
    </location>
</feature>
<dbReference type="EMBL" id="NEDP02004782">
    <property type="protein sequence ID" value="OWF44435.1"/>
    <property type="molecule type" value="Genomic_DNA"/>
</dbReference>
<evidence type="ECO:0000256" key="4">
    <source>
        <dbReference type="ARBA" id="ARBA00023136"/>
    </source>
</evidence>
<dbReference type="Pfam" id="PF00001">
    <property type="entry name" value="7tm_1"/>
    <property type="match status" value="1"/>
</dbReference>
<reference evidence="7 8" key="1">
    <citation type="journal article" date="2017" name="Nat. Ecol. Evol.">
        <title>Scallop genome provides insights into evolution of bilaterian karyotype and development.</title>
        <authorList>
            <person name="Wang S."/>
            <person name="Zhang J."/>
            <person name="Jiao W."/>
            <person name="Li J."/>
            <person name="Xun X."/>
            <person name="Sun Y."/>
            <person name="Guo X."/>
            <person name="Huan P."/>
            <person name="Dong B."/>
            <person name="Zhang L."/>
            <person name="Hu X."/>
            <person name="Sun X."/>
            <person name="Wang J."/>
            <person name="Zhao C."/>
            <person name="Wang Y."/>
            <person name="Wang D."/>
            <person name="Huang X."/>
            <person name="Wang R."/>
            <person name="Lv J."/>
            <person name="Li Y."/>
            <person name="Zhang Z."/>
            <person name="Liu B."/>
            <person name="Lu W."/>
            <person name="Hui Y."/>
            <person name="Liang J."/>
            <person name="Zhou Z."/>
            <person name="Hou R."/>
            <person name="Li X."/>
            <person name="Liu Y."/>
            <person name="Li H."/>
            <person name="Ning X."/>
            <person name="Lin Y."/>
            <person name="Zhao L."/>
            <person name="Xing Q."/>
            <person name="Dou J."/>
            <person name="Li Y."/>
            <person name="Mao J."/>
            <person name="Guo H."/>
            <person name="Dou H."/>
            <person name="Li T."/>
            <person name="Mu C."/>
            <person name="Jiang W."/>
            <person name="Fu Q."/>
            <person name="Fu X."/>
            <person name="Miao Y."/>
            <person name="Liu J."/>
            <person name="Yu Q."/>
            <person name="Li R."/>
            <person name="Liao H."/>
            <person name="Li X."/>
            <person name="Kong Y."/>
            <person name="Jiang Z."/>
            <person name="Chourrout D."/>
            <person name="Li R."/>
            <person name="Bao Z."/>
        </authorList>
    </citation>
    <scope>NUCLEOTIDE SEQUENCE [LARGE SCALE GENOMIC DNA]</scope>
    <source>
        <strain evidence="7 8">PY_sf001</strain>
    </source>
</reference>
<keyword evidence="4 5" id="KW-0472">Membrane</keyword>
<dbReference type="GO" id="GO:0016020">
    <property type="term" value="C:membrane"/>
    <property type="evidence" value="ECO:0007669"/>
    <property type="project" value="UniProtKB-SubCell"/>
</dbReference>
<dbReference type="GO" id="GO:0004930">
    <property type="term" value="F:G protein-coupled receptor activity"/>
    <property type="evidence" value="ECO:0007669"/>
    <property type="project" value="InterPro"/>
</dbReference>
<comment type="caution">
    <text evidence="7">The sequence shown here is derived from an EMBL/GenBank/DDBJ whole genome shotgun (WGS) entry which is preliminary data.</text>
</comment>
<dbReference type="PANTHER" id="PTHR46641">
    <property type="entry name" value="FMRFAMIDE RECEPTOR-RELATED"/>
    <property type="match status" value="1"/>
</dbReference>
<evidence type="ECO:0000256" key="5">
    <source>
        <dbReference type="SAM" id="Phobius"/>
    </source>
</evidence>
<evidence type="ECO:0000256" key="2">
    <source>
        <dbReference type="ARBA" id="ARBA00022692"/>
    </source>
</evidence>
<proteinExistence type="predicted"/>
<dbReference type="Proteomes" id="UP000242188">
    <property type="component" value="Unassembled WGS sequence"/>
</dbReference>
<evidence type="ECO:0000259" key="6">
    <source>
        <dbReference type="PROSITE" id="PS50262"/>
    </source>
</evidence>
<dbReference type="InterPro" id="IPR017452">
    <property type="entry name" value="GPCR_Rhodpsn_7TM"/>
</dbReference>
<feature type="transmembrane region" description="Helical" evidence="5">
    <location>
        <begin position="245"/>
        <end position="269"/>
    </location>
</feature>
<dbReference type="OrthoDB" id="10033446at2759"/>
<keyword evidence="3 5" id="KW-1133">Transmembrane helix</keyword>
<accession>A0A210Q6U3</accession>
<evidence type="ECO:0000313" key="8">
    <source>
        <dbReference type="Proteomes" id="UP000242188"/>
    </source>
</evidence>
<dbReference type="InterPro" id="IPR000276">
    <property type="entry name" value="GPCR_Rhodpsn"/>
</dbReference>
<dbReference type="PRINTS" id="PR00237">
    <property type="entry name" value="GPCRRHODOPSN"/>
</dbReference>
<evidence type="ECO:0000256" key="3">
    <source>
        <dbReference type="ARBA" id="ARBA00022989"/>
    </source>
</evidence>
<dbReference type="Gene3D" id="1.20.1070.10">
    <property type="entry name" value="Rhodopsin 7-helix transmembrane proteins"/>
    <property type="match status" value="1"/>
</dbReference>
<feature type="transmembrane region" description="Helical" evidence="5">
    <location>
        <begin position="196"/>
        <end position="217"/>
    </location>
</feature>
<evidence type="ECO:0000313" key="7">
    <source>
        <dbReference type="EMBL" id="OWF44435.1"/>
    </source>
</evidence>
<feature type="transmembrane region" description="Helical" evidence="5">
    <location>
        <begin position="281"/>
        <end position="307"/>
    </location>
</feature>
<keyword evidence="2 5" id="KW-0812">Transmembrane</keyword>
<dbReference type="SMART" id="SM01381">
    <property type="entry name" value="7TM_GPCR_Srsx"/>
    <property type="match status" value="1"/>
</dbReference>
<feature type="domain" description="G-protein coupled receptors family 1 profile" evidence="6">
    <location>
        <begin position="36"/>
        <end position="305"/>
    </location>
</feature>
<feature type="transmembrane region" description="Helical" evidence="5">
    <location>
        <begin position="19"/>
        <end position="44"/>
    </location>
</feature>
<evidence type="ECO:0000256" key="1">
    <source>
        <dbReference type="ARBA" id="ARBA00004370"/>
    </source>
</evidence>
<dbReference type="InterPro" id="IPR052954">
    <property type="entry name" value="GPCR-Ligand_Int"/>
</dbReference>
<name>A0A210Q6U3_MIZYE</name>